<feature type="domain" description="Alpha-ketoglutarate-dependent dioxygenase AlkB-like" evidence="1">
    <location>
        <begin position="1"/>
        <end position="61"/>
    </location>
</feature>
<dbReference type="PANTHER" id="PTHR31573">
    <property type="entry name" value="ALPHA-KETOGLUTARATE-DEPENDENT DIOXYGENASE ALKB HOMOLOG 2"/>
    <property type="match status" value="1"/>
</dbReference>
<dbReference type="PANTHER" id="PTHR31573:SF4">
    <property type="entry name" value="FE2OG DIOXYGENASE DOMAIN-CONTAINING PROTEIN"/>
    <property type="match status" value="1"/>
</dbReference>
<dbReference type="Proteomes" id="UP001383192">
    <property type="component" value="Unassembled WGS sequence"/>
</dbReference>
<reference evidence="2 3" key="1">
    <citation type="submission" date="2024-01" db="EMBL/GenBank/DDBJ databases">
        <title>A draft genome for a cacao thread blight-causing isolate of Paramarasmius palmivorus.</title>
        <authorList>
            <person name="Baruah I.K."/>
            <person name="Bukari Y."/>
            <person name="Amoako-Attah I."/>
            <person name="Meinhardt L.W."/>
            <person name="Bailey B.A."/>
            <person name="Cohen S.P."/>
        </authorList>
    </citation>
    <scope>NUCLEOTIDE SEQUENCE [LARGE SCALE GENOMIC DNA]</scope>
    <source>
        <strain evidence="2 3">GH-12</strain>
    </source>
</reference>
<dbReference type="GO" id="GO:0006307">
    <property type="term" value="P:DNA alkylation repair"/>
    <property type="evidence" value="ECO:0007669"/>
    <property type="project" value="TreeGrafter"/>
</dbReference>
<dbReference type="EMBL" id="JAYKXP010000052">
    <property type="protein sequence ID" value="KAK7035480.1"/>
    <property type="molecule type" value="Genomic_DNA"/>
</dbReference>
<dbReference type="GO" id="GO:0008198">
    <property type="term" value="F:ferrous iron binding"/>
    <property type="evidence" value="ECO:0007669"/>
    <property type="project" value="TreeGrafter"/>
</dbReference>
<evidence type="ECO:0000259" key="1">
    <source>
        <dbReference type="Pfam" id="PF13532"/>
    </source>
</evidence>
<accession>A0AAW0C7K8</accession>
<dbReference type="InterPro" id="IPR027450">
    <property type="entry name" value="AlkB-like"/>
</dbReference>
<dbReference type="GO" id="GO:0035516">
    <property type="term" value="F:broad specificity oxidative DNA demethylase activity"/>
    <property type="evidence" value="ECO:0007669"/>
    <property type="project" value="TreeGrafter"/>
</dbReference>
<dbReference type="InterPro" id="IPR032852">
    <property type="entry name" value="ALKBH2"/>
</dbReference>
<sequence length="62" mass="6866">MSFHTDDEPGLGPTVAGLSLGSPAKMHFRKRAPGHQETELTILLRHGDILVMDGEDFQKSYE</sequence>
<dbReference type="GO" id="GO:0051747">
    <property type="term" value="F:cytosine C-5 DNA demethylase activity"/>
    <property type="evidence" value="ECO:0007669"/>
    <property type="project" value="TreeGrafter"/>
</dbReference>
<organism evidence="2 3">
    <name type="scientific">Paramarasmius palmivorus</name>
    <dbReference type="NCBI Taxonomy" id="297713"/>
    <lineage>
        <taxon>Eukaryota</taxon>
        <taxon>Fungi</taxon>
        <taxon>Dikarya</taxon>
        <taxon>Basidiomycota</taxon>
        <taxon>Agaricomycotina</taxon>
        <taxon>Agaricomycetes</taxon>
        <taxon>Agaricomycetidae</taxon>
        <taxon>Agaricales</taxon>
        <taxon>Marasmiineae</taxon>
        <taxon>Marasmiaceae</taxon>
        <taxon>Paramarasmius</taxon>
    </lineage>
</organism>
<dbReference type="AlphaFoldDB" id="A0AAW0C7K8"/>
<proteinExistence type="predicted"/>
<dbReference type="Gene3D" id="2.60.120.590">
    <property type="entry name" value="Alpha-ketoglutarate-dependent dioxygenase AlkB-like"/>
    <property type="match status" value="1"/>
</dbReference>
<evidence type="ECO:0000313" key="3">
    <source>
        <dbReference type="Proteomes" id="UP001383192"/>
    </source>
</evidence>
<keyword evidence="3" id="KW-1185">Reference proteome</keyword>
<evidence type="ECO:0000313" key="2">
    <source>
        <dbReference type="EMBL" id="KAK7035480.1"/>
    </source>
</evidence>
<name>A0AAW0C7K8_9AGAR</name>
<dbReference type="Pfam" id="PF13532">
    <property type="entry name" value="2OG-FeII_Oxy_2"/>
    <property type="match status" value="1"/>
</dbReference>
<gene>
    <name evidence="2" type="ORF">VNI00_011773</name>
</gene>
<dbReference type="InterPro" id="IPR037151">
    <property type="entry name" value="AlkB-like_sf"/>
</dbReference>
<dbReference type="SUPFAM" id="SSF51197">
    <property type="entry name" value="Clavaminate synthase-like"/>
    <property type="match status" value="1"/>
</dbReference>
<protein>
    <recommendedName>
        <fullName evidence="1">Alpha-ketoglutarate-dependent dioxygenase AlkB-like domain-containing protein</fullName>
    </recommendedName>
</protein>
<comment type="caution">
    <text evidence="2">The sequence shown here is derived from an EMBL/GenBank/DDBJ whole genome shotgun (WGS) entry which is preliminary data.</text>
</comment>